<organism evidence="1 2">
    <name type="scientific">Cryptolaemus montrouzieri</name>
    <dbReference type="NCBI Taxonomy" id="559131"/>
    <lineage>
        <taxon>Eukaryota</taxon>
        <taxon>Metazoa</taxon>
        <taxon>Ecdysozoa</taxon>
        <taxon>Arthropoda</taxon>
        <taxon>Hexapoda</taxon>
        <taxon>Insecta</taxon>
        <taxon>Pterygota</taxon>
        <taxon>Neoptera</taxon>
        <taxon>Endopterygota</taxon>
        <taxon>Coleoptera</taxon>
        <taxon>Polyphaga</taxon>
        <taxon>Cucujiformia</taxon>
        <taxon>Coccinelloidea</taxon>
        <taxon>Coccinellidae</taxon>
        <taxon>Scymninae</taxon>
        <taxon>Scymnini</taxon>
        <taxon>Cryptolaemus</taxon>
    </lineage>
</organism>
<evidence type="ECO:0000313" key="1">
    <source>
        <dbReference type="EMBL" id="KAL3272719.1"/>
    </source>
</evidence>
<proteinExistence type="predicted"/>
<sequence>MGGASGIFLYFKTIALQELDFNQINNKTESDKSNKSDHILLKEDYHKHCSSTEEQYTIDIAQQASAYFLENKNTKKSFLPEAINHIRIKHFGVYFENSEISCLAFRFYLNSLEDNGMLQKQWPEHVVPSKHLGDDIAGTKYSILMSMLFPFRSAPAYVLLKPNSGILTFCVSKLSKAENICIMIWWNKCKLGYPVVRHGPNRAKLFSSNIWEMEIRVMGLFGNSHFTRYN</sequence>
<name>A0ABD2N341_9CUCU</name>
<keyword evidence="2" id="KW-1185">Reference proteome</keyword>
<gene>
    <name evidence="1" type="ORF">HHI36_014181</name>
</gene>
<evidence type="ECO:0000313" key="2">
    <source>
        <dbReference type="Proteomes" id="UP001516400"/>
    </source>
</evidence>
<protein>
    <submittedName>
        <fullName evidence="1">Uncharacterized protein</fullName>
    </submittedName>
</protein>
<reference evidence="1 2" key="1">
    <citation type="journal article" date="2021" name="BMC Biol.">
        <title>Horizontally acquired antibacterial genes associated with adaptive radiation of ladybird beetles.</title>
        <authorList>
            <person name="Li H.S."/>
            <person name="Tang X.F."/>
            <person name="Huang Y.H."/>
            <person name="Xu Z.Y."/>
            <person name="Chen M.L."/>
            <person name="Du X.Y."/>
            <person name="Qiu B.Y."/>
            <person name="Chen P.T."/>
            <person name="Zhang W."/>
            <person name="Slipinski A."/>
            <person name="Escalona H.E."/>
            <person name="Waterhouse R.M."/>
            <person name="Zwick A."/>
            <person name="Pang H."/>
        </authorList>
    </citation>
    <scope>NUCLEOTIDE SEQUENCE [LARGE SCALE GENOMIC DNA]</scope>
    <source>
        <strain evidence="1">SYSU2018</strain>
    </source>
</reference>
<dbReference type="Proteomes" id="UP001516400">
    <property type="component" value="Unassembled WGS sequence"/>
</dbReference>
<comment type="caution">
    <text evidence="1">The sequence shown here is derived from an EMBL/GenBank/DDBJ whole genome shotgun (WGS) entry which is preliminary data.</text>
</comment>
<accession>A0ABD2N341</accession>
<dbReference type="AlphaFoldDB" id="A0ABD2N341"/>
<dbReference type="EMBL" id="JABFTP020000062">
    <property type="protein sequence ID" value="KAL3272719.1"/>
    <property type="molecule type" value="Genomic_DNA"/>
</dbReference>